<evidence type="ECO:0000256" key="4">
    <source>
        <dbReference type="ARBA" id="ARBA00023316"/>
    </source>
</evidence>
<name>A0ABR5JE99_9ACTN</name>
<dbReference type="EC" id="3.5.1.28" evidence="2"/>
<dbReference type="PANTHER" id="PTHR30417">
    <property type="entry name" value="N-ACETYLMURAMOYL-L-ALANINE AMIDASE AMID"/>
    <property type="match status" value="1"/>
</dbReference>
<dbReference type="PANTHER" id="PTHR30417:SF1">
    <property type="entry name" value="N-ACETYLMURAMOYL-L-ALANINE AMIDASE AMID"/>
    <property type="match status" value="1"/>
</dbReference>
<dbReference type="InterPro" id="IPR023346">
    <property type="entry name" value="Lysozyme-like_dom_sf"/>
</dbReference>
<dbReference type="RefSeq" id="WP_030890937.1">
    <property type="nucleotide sequence ID" value="NZ_JBIRHZ010000011.1"/>
</dbReference>
<dbReference type="InterPro" id="IPR002502">
    <property type="entry name" value="Amidase_domain"/>
</dbReference>
<dbReference type="Gene3D" id="3.40.80.10">
    <property type="entry name" value="Peptidoglycan recognition protein-like"/>
    <property type="match status" value="1"/>
</dbReference>
<dbReference type="SMART" id="SM00644">
    <property type="entry name" value="Ami_2"/>
    <property type="match status" value="1"/>
</dbReference>
<keyword evidence="4" id="KW-0961">Cell wall biogenesis/degradation</keyword>
<dbReference type="InterPro" id="IPR051206">
    <property type="entry name" value="NAMLAA_amidase_2"/>
</dbReference>
<evidence type="ECO:0000313" key="8">
    <source>
        <dbReference type="Proteomes" id="UP000037020"/>
    </source>
</evidence>
<dbReference type="CDD" id="cd06583">
    <property type="entry name" value="PGRP"/>
    <property type="match status" value="1"/>
</dbReference>
<keyword evidence="8" id="KW-1185">Reference proteome</keyword>
<evidence type="ECO:0000256" key="5">
    <source>
        <dbReference type="SAM" id="SignalP"/>
    </source>
</evidence>
<dbReference type="SUPFAM" id="SSF53955">
    <property type="entry name" value="Lysozyme-like"/>
    <property type="match status" value="1"/>
</dbReference>
<feature type="signal peptide" evidence="5">
    <location>
        <begin position="1"/>
        <end position="32"/>
    </location>
</feature>
<evidence type="ECO:0000256" key="2">
    <source>
        <dbReference type="ARBA" id="ARBA00011901"/>
    </source>
</evidence>
<comment type="caution">
    <text evidence="7">The sequence shown here is derived from an EMBL/GenBank/DDBJ whole genome shotgun (WGS) entry which is preliminary data.</text>
</comment>
<comment type="catalytic activity">
    <reaction evidence="1">
        <text>Hydrolyzes the link between N-acetylmuramoyl residues and L-amino acid residues in certain cell-wall glycopeptides.</text>
        <dbReference type="EC" id="3.5.1.28"/>
    </reaction>
</comment>
<evidence type="ECO:0000259" key="6">
    <source>
        <dbReference type="SMART" id="SM00644"/>
    </source>
</evidence>
<dbReference type="Proteomes" id="UP000037020">
    <property type="component" value="Unassembled WGS sequence"/>
</dbReference>
<accession>A0ABR5JE99</accession>
<sequence>MHKRKKRWLPTAAVGGALAVGAFAFLPSIAQAMTEADPKSPTTQADFAAAADEFNVPLPVLLGVAHQESGWQHHTGYSNTGGWGLMNLTDVTSKMVSGGAAGAAGRSDLTSFTDHPELHTLRAAAKLTGVPAEKLQHDQKENIRGGAALLAAYQKQLTGGTAQDPAQWTAAVAKYSRLTDRKAAAAYVDGVFATIKNGAKREAADGGSVTMKAQPAAKPLAAQYGKLKLKDGGSPKAECPPSMNCKFVPAAASNGQVSNRPANGIKITQIVLHTTEGSYENAIKTFQTAGGSSAQYVMRSSDGEVTQMVPNKDVAFGDGNYDSNLHAVQIEHEGFSAHGAQWYTTAAYEQTAKLVKYLAERYDVPLDRQHILGHDNVPGPSNGTLAGMHWDPGNGWDWTRFMRMIGAPVDAGRRGVGPVGTAVTITPGFEKNQQTYNICPNDDPSGVIKKCGPVTGPSSALFVRTEPRADAPLLLDPVVHGGKDDKGSDDVSDWTTTVQAGQKFVVAEKQGDWTAIWYGGQKGWIHNPGGKNTTPAKGVRIITAPGKDAAKVYGTAYPDAAEYPKGVSPSKQEALTAKNYAIPAGQAYVADQPPVGAVDFSPSQQLVVKGAKKYYTVQFNHRYVLVSADEVSVKKTARH</sequence>
<dbReference type="Pfam" id="PF01510">
    <property type="entry name" value="Amidase_2"/>
    <property type="match status" value="1"/>
</dbReference>
<feature type="chain" id="PRO_5046068029" description="N-acetylmuramoyl-L-alanine amidase" evidence="5">
    <location>
        <begin position="33"/>
        <end position="639"/>
    </location>
</feature>
<evidence type="ECO:0000313" key="7">
    <source>
        <dbReference type="EMBL" id="KOG91730.1"/>
    </source>
</evidence>
<protein>
    <recommendedName>
        <fullName evidence="2">N-acetylmuramoyl-L-alanine amidase</fullName>
        <ecNumber evidence="2">3.5.1.28</ecNumber>
    </recommendedName>
</protein>
<proteinExistence type="predicted"/>
<keyword evidence="3" id="KW-0378">Hydrolase</keyword>
<keyword evidence="5" id="KW-0732">Signal</keyword>
<dbReference type="SUPFAM" id="SSF55846">
    <property type="entry name" value="N-acetylmuramoyl-L-alanine amidase-like"/>
    <property type="match status" value="1"/>
</dbReference>
<reference evidence="7 8" key="1">
    <citation type="submission" date="2015-07" db="EMBL/GenBank/DDBJ databases">
        <authorList>
            <person name="Ju K.-S."/>
            <person name="Doroghazi J.R."/>
            <person name="Metcalf W.W."/>
        </authorList>
    </citation>
    <scope>NUCLEOTIDE SEQUENCE [LARGE SCALE GENOMIC DNA]</scope>
    <source>
        <strain evidence="7 8">NRRL B-3589</strain>
    </source>
</reference>
<dbReference type="EMBL" id="LGUT01000111">
    <property type="protein sequence ID" value="KOG91730.1"/>
    <property type="molecule type" value="Genomic_DNA"/>
</dbReference>
<organism evidence="7 8">
    <name type="scientific">Streptomyces varsoviensis</name>
    <dbReference type="NCBI Taxonomy" id="67373"/>
    <lineage>
        <taxon>Bacteria</taxon>
        <taxon>Bacillati</taxon>
        <taxon>Actinomycetota</taxon>
        <taxon>Actinomycetes</taxon>
        <taxon>Kitasatosporales</taxon>
        <taxon>Streptomycetaceae</taxon>
        <taxon>Streptomyces</taxon>
    </lineage>
</organism>
<dbReference type="InterPro" id="IPR036505">
    <property type="entry name" value="Amidase/PGRP_sf"/>
</dbReference>
<dbReference type="Gene3D" id="1.10.530.10">
    <property type="match status" value="1"/>
</dbReference>
<feature type="domain" description="N-acetylmuramoyl-L-alanine amidase" evidence="6">
    <location>
        <begin position="255"/>
        <end position="393"/>
    </location>
</feature>
<gene>
    <name evidence="7" type="ORF">ADK38_01550</name>
</gene>
<evidence type="ECO:0000256" key="1">
    <source>
        <dbReference type="ARBA" id="ARBA00001561"/>
    </source>
</evidence>
<evidence type="ECO:0000256" key="3">
    <source>
        <dbReference type="ARBA" id="ARBA00022801"/>
    </source>
</evidence>